<name>A0A383E745_9ZZZZ</name>
<keyword evidence="3" id="KW-0255">Endonuclease</keyword>
<accession>A0A383E745</accession>
<gene>
    <name evidence="8" type="ORF">METZ01_LOCUS505500</name>
</gene>
<evidence type="ECO:0000256" key="2">
    <source>
        <dbReference type="ARBA" id="ARBA00022722"/>
    </source>
</evidence>
<dbReference type="Pfam" id="PF03755">
    <property type="entry name" value="YicC-like_N"/>
    <property type="match status" value="1"/>
</dbReference>
<dbReference type="AlphaFoldDB" id="A0A383E745"/>
<sequence>ESGNKTQTLTFNKDRFEAIEGILLEIQKKYGRHLDMGDLISAADLFTYVENDSMESKQLLKAIDLACTELVQMREAEGKKLRHDFEERLTIMKDLLSKIETNLPSEFHKREQKYKNRIAQILDNTALDESRIAQEIAMLAEKADVTEEVVRLKSHFQQFSTMLSEEESAGRRLNFLLQEMSREINTIGSKCSSEKIVNHIIIMKDEAEKIREQVQNIL</sequence>
<evidence type="ECO:0000256" key="4">
    <source>
        <dbReference type="ARBA" id="ARBA00022801"/>
    </source>
</evidence>
<protein>
    <recommendedName>
        <fullName evidence="9">DUF1732 domain-containing protein</fullName>
    </recommendedName>
</protein>
<dbReference type="PANTHER" id="PTHR30636:SF3">
    <property type="entry name" value="UPF0701 PROTEIN YICC"/>
    <property type="match status" value="1"/>
</dbReference>
<dbReference type="PANTHER" id="PTHR30636">
    <property type="entry name" value="UPF0701 PROTEIN YICC"/>
    <property type="match status" value="1"/>
</dbReference>
<comment type="similarity">
    <text evidence="5">Belongs to the YicC/YloC family.</text>
</comment>
<evidence type="ECO:0000313" key="8">
    <source>
        <dbReference type="EMBL" id="SVE52646.1"/>
    </source>
</evidence>
<evidence type="ECO:0000259" key="6">
    <source>
        <dbReference type="Pfam" id="PF03755"/>
    </source>
</evidence>
<dbReference type="GO" id="GO:0016787">
    <property type="term" value="F:hydrolase activity"/>
    <property type="evidence" value="ECO:0007669"/>
    <property type="project" value="UniProtKB-KW"/>
</dbReference>
<reference evidence="8" key="1">
    <citation type="submission" date="2018-05" db="EMBL/GenBank/DDBJ databases">
        <authorList>
            <person name="Lanie J.A."/>
            <person name="Ng W.-L."/>
            <person name="Kazmierczak K.M."/>
            <person name="Andrzejewski T.M."/>
            <person name="Davidsen T.M."/>
            <person name="Wayne K.J."/>
            <person name="Tettelin H."/>
            <person name="Glass J.I."/>
            <person name="Rusch D."/>
            <person name="Podicherti R."/>
            <person name="Tsui H.-C.T."/>
            <person name="Winkler M.E."/>
        </authorList>
    </citation>
    <scope>NUCLEOTIDE SEQUENCE</scope>
</reference>
<evidence type="ECO:0008006" key="9">
    <source>
        <dbReference type="Google" id="ProtNLM"/>
    </source>
</evidence>
<evidence type="ECO:0000256" key="5">
    <source>
        <dbReference type="ARBA" id="ARBA00035648"/>
    </source>
</evidence>
<dbReference type="EMBL" id="UINC01223445">
    <property type="protein sequence ID" value="SVE52646.1"/>
    <property type="molecule type" value="Genomic_DNA"/>
</dbReference>
<evidence type="ECO:0000256" key="3">
    <source>
        <dbReference type="ARBA" id="ARBA00022759"/>
    </source>
</evidence>
<feature type="domain" description="Endoribonuclease YicC-like C-terminal" evidence="7">
    <location>
        <begin position="100"/>
        <end position="217"/>
    </location>
</feature>
<dbReference type="GO" id="GO:0004521">
    <property type="term" value="F:RNA endonuclease activity"/>
    <property type="evidence" value="ECO:0007669"/>
    <property type="project" value="InterPro"/>
</dbReference>
<evidence type="ECO:0000259" key="7">
    <source>
        <dbReference type="Pfam" id="PF08340"/>
    </source>
</evidence>
<comment type="cofactor">
    <cofactor evidence="1">
        <name>a divalent metal cation</name>
        <dbReference type="ChEBI" id="CHEBI:60240"/>
    </cofactor>
</comment>
<keyword evidence="4" id="KW-0378">Hydrolase</keyword>
<dbReference type="Pfam" id="PF08340">
    <property type="entry name" value="YicC-like_C"/>
    <property type="match status" value="1"/>
</dbReference>
<dbReference type="InterPro" id="IPR013551">
    <property type="entry name" value="YicC-like_C"/>
</dbReference>
<feature type="non-terminal residue" evidence="8">
    <location>
        <position position="1"/>
    </location>
</feature>
<proteinExistence type="inferred from homology"/>
<feature type="domain" description="Endoribonuclease YicC-like N-terminal" evidence="6">
    <location>
        <begin position="4"/>
        <end position="82"/>
    </location>
</feature>
<keyword evidence="2" id="KW-0540">Nuclease</keyword>
<dbReference type="InterPro" id="IPR005229">
    <property type="entry name" value="YicC/YloC-like"/>
</dbReference>
<dbReference type="InterPro" id="IPR013527">
    <property type="entry name" value="YicC-like_N"/>
</dbReference>
<organism evidence="8">
    <name type="scientific">marine metagenome</name>
    <dbReference type="NCBI Taxonomy" id="408172"/>
    <lineage>
        <taxon>unclassified sequences</taxon>
        <taxon>metagenomes</taxon>
        <taxon>ecological metagenomes</taxon>
    </lineage>
</organism>
<evidence type="ECO:0000256" key="1">
    <source>
        <dbReference type="ARBA" id="ARBA00001968"/>
    </source>
</evidence>